<gene>
    <name evidence="1" type="ORF">PVE_R2G0625</name>
</gene>
<evidence type="ECO:0000313" key="1">
    <source>
        <dbReference type="EMBL" id="SBW84652.1"/>
    </source>
</evidence>
<protein>
    <submittedName>
        <fullName evidence="1">Uncharacterized protein</fullName>
    </submittedName>
</protein>
<dbReference type="AlphaFoldDB" id="A0A1D3K8S3"/>
<organism evidence="1 2">
    <name type="scientific">Pseudomonas veronii 1YdBTEX2</name>
    <dbReference type="NCBI Taxonomy" id="1295141"/>
    <lineage>
        <taxon>Bacteria</taxon>
        <taxon>Pseudomonadati</taxon>
        <taxon>Pseudomonadota</taxon>
        <taxon>Gammaproteobacteria</taxon>
        <taxon>Pseudomonadales</taxon>
        <taxon>Pseudomonadaceae</taxon>
        <taxon>Pseudomonas</taxon>
    </lineage>
</organism>
<proteinExistence type="predicted"/>
<accession>A0A1D3K8S3</accession>
<dbReference type="EMBL" id="LT599584">
    <property type="protein sequence ID" value="SBW84652.1"/>
    <property type="molecule type" value="Genomic_DNA"/>
</dbReference>
<sequence length="86" mass="9290">MVSSNASSVESKVATLLNNLREGVTVFSVNPDTVEPLHLTQALPPLLTCDGTTNHLASVLDCFVRWDGDVRIAALQDEGLLDVWVI</sequence>
<name>A0A1D3K8S3_PSEVE</name>
<reference evidence="2" key="1">
    <citation type="submission" date="2016-07" db="EMBL/GenBank/DDBJ databases">
        <authorList>
            <person name="Florea S."/>
            <person name="Webb J.S."/>
            <person name="Jaromczyk J."/>
            <person name="Schardl C.L."/>
        </authorList>
    </citation>
    <scope>NUCLEOTIDE SEQUENCE [LARGE SCALE GENOMIC DNA]</scope>
    <source>
        <strain evidence="2">1YdBTEX2</strain>
    </source>
</reference>
<evidence type="ECO:0000313" key="2">
    <source>
        <dbReference type="Proteomes" id="UP000245431"/>
    </source>
</evidence>
<dbReference type="Proteomes" id="UP000245431">
    <property type="component" value="Chromosome PVE_r2"/>
</dbReference>